<protein>
    <submittedName>
        <fullName evidence="1">Uncharacterized protein</fullName>
    </submittedName>
</protein>
<organism evidence="1 2">
    <name type="scientific">Zophobas morio</name>
    <dbReference type="NCBI Taxonomy" id="2755281"/>
    <lineage>
        <taxon>Eukaryota</taxon>
        <taxon>Metazoa</taxon>
        <taxon>Ecdysozoa</taxon>
        <taxon>Arthropoda</taxon>
        <taxon>Hexapoda</taxon>
        <taxon>Insecta</taxon>
        <taxon>Pterygota</taxon>
        <taxon>Neoptera</taxon>
        <taxon>Endopterygota</taxon>
        <taxon>Coleoptera</taxon>
        <taxon>Polyphaga</taxon>
        <taxon>Cucujiformia</taxon>
        <taxon>Tenebrionidae</taxon>
        <taxon>Zophobas</taxon>
    </lineage>
</organism>
<evidence type="ECO:0000313" key="1">
    <source>
        <dbReference type="EMBL" id="KAJ3664448.1"/>
    </source>
</evidence>
<evidence type="ECO:0000313" key="2">
    <source>
        <dbReference type="Proteomes" id="UP001168821"/>
    </source>
</evidence>
<accession>A0AA38MR26</accession>
<dbReference type="Proteomes" id="UP001168821">
    <property type="component" value="Unassembled WGS sequence"/>
</dbReference>
<name>A0AA38MR26_9CUCU</name>
<sequence length="184" mass="21478">MTVDHIEDKGSTLIVNIPQVRANRKRSFIIDNVIAEMNLIEIYRKYASLRPTCTSHRRFFMAYRQGRCSNQVVGVHAFGKFPSEVAKHLKLESPTSYNGHCYRRTSDYLKRSGGWPSVTMTEYHFAEESVDELEMEINDDVRVKVEPCTKTKAESPRILEMEVDRDVICVKEEQILREVKIERY</sequence>
<comment type="caution">
    <text evidence="1">The sequence shown here is derived from an EMBL/GenBank/DDBJ whole genome shotgun (WGS) entry which is preliminary data.</text>
</comment>
<dbReference type="EMBL" id="JALNTZ010000001">
    <property type="protein sequence ID" value="KAJ3664448.1"/>
    <property type="molecule type" value="Genomic_DNA"/>
</dbReference>
<gene>
    <name evidence="1" type="ORF">Zmor_000011</name>
</gene>
<dbReference type="AlphaFoldDB" id="A0AA38MR26"/>
<keyword evidence="2" id="KW-1185">Reference proteome</keyword>
<reference evidence="1" key="1">
    <citation type="journal article" date="2023" name="G3 (Bethesda)">
        <title>Whole genome assemblies of Zophobas morio and Tenebrio molitor.</title>
        <authorList>
            <person name="Kaur S."/>
            <person name="Stinson S.A."/>
            <person name="diCenzo G.C."/>
        </authorList>
    </citation>
    <scope>NUCLEOTIDE SEQUENCE</scope>
    <source>
        <strain evidence="1">QUZm001</strain>
    </source>
</reference>
<proteinExistence type="predicted"/>